<feature type="transmembrane region" description="Helical" evidence="9">
    <location>
        <begin position="72"/>
        <end position="92"/>
    </location>
</feature>
<dbReference type="InterPro" id="IPR004485">
    <property type="entry name" value="Cobalamin_biosynth_CobD/CbiB"/>
</dbReference>
<evidence type="ECO:0000256" key="8">
    <source>
        <dbReference type="ARBA" id="ARBA00023136"/>
    </source>
</evidence>
<organism evidence="10 11">
    <name type="scientific">Cyanobacterium aponinum (strain PCC 10605)</name>
    <dbReference type="NCBI Taxonomy" id="755178"/>
    <lineage>
        <taxon>Bacteria</taxon>
        <taxon>Bacillati</taxon>
        <taxon>Cyanobacteriota</taxon>
        <taxon>Cyanophyceae</taxon>
        <taxon>Oscillatoriophycideae</taxon>
        <taxon>Chroococcales</taxon>
        <taxon>Geminocystaceae</taxon>
        <taxon>Cyanobacterium</taxon>
    </lineage>
</organism>
<evidence type="ECO:0000256" key="7">
    <source>
        <dbReference type="ARBA" id="ARBA00022989"/>
    </source>
</evidence>
<dbReference type="PANTHER" id="PTHR34308">
    <property type="entry name" value="COBALAMIN BIOSYNTHESIS PROTEIN CBIB"/>
    <property type="match status" value="1"/>
</dbReference>
<dbReference type="NCBIfam" id="TIGR00380">
    <property type="entry name" value="cobal_cbiB"/>
    <property type="match status" value="1"/>
</dbReference>
<evidence type="ECO:0000256" key="2">
    <source>
        <dbReference type="ARBA" id="ARBA00004953"/>
    </source>
</evidence>
<protein>
    <recommendedName>
        <fullName evidence="9">Cobalamin biosynthesis protein CobD</fullName>
    </recommendedName>
</protein>
<gene>
    <name evidence="9" type="primary">cobD</name>
    <name evidence="10" type="ordered locus">Cyan10605_1336</name>
</gene>
<reference evidence="11" key="1">
    <citation type="journal article" date="2013" name="Proc. Natl. Acad. Sci. U.S.A.">
        <title>Improving the coverage of the cyanobacterial phylum using diversity-driven genome sequencing.</title>
        <authorList>
            <person name="Shih P.M."/>
            <person name="Wu D."/>
            <person name="Latifi A."/>
            <person name="Axen S.D."/>
            <person name="Fewer D.P."/>
            <person name="Talla E."/>
            <person name="Calteau A."/>
            <person name="Cai F."/>
            <person name="Tandeau de Marsac N."/>
            <person name="Rippka R."/>
            <person name="Herdman M."/>
            <person name="Sivonen K."/>
            <person name="Coursin T."/>
            <person name="Laurent T."/>
            <person name="Goodwin L."/>
            <person name="Nolan M."/>
            <person name="Davenport K.W."/>
            <person name="Han C.S."/>
            <person name="Rubin E.M."/>
            <person name="Eisen J.A."/>
            <person name="Woyke T."/>
            <person name="Gugger M."/>
            <person name="Kerfeld C.A."/>
        </authorList>
    </citation>
    <scope>NUCLEOTIDE SEQUENCE [LARGE SCALE GENOMIC DNA]</scope>
    <source>
        <strain evidence="11">PCC 10605</strain>
    </source>
</reference>
<dbReference type="EMBL" id="CP003947">
    <property type="protein sequence ID" value="AFZ53451.1"/>
    <property type="molecule type" value="Genomic_DNA"/>
</dbReference>
<dbReference type="STRING" id="755178.Cyan10605_1336"/>
<dbReference type="PANTHER" id="PTHR34308:SF1">
    <property type="entry name" value="COBALAMIN BIOSYNTHESIS PROTEIN CBIB"/>
    <property type="match status" value="1"/>
</dbReference>
<dbReference type="eggNOG" id="COG1270">
    <property type="taxonomic scope" value="Bacteria"/>
</dbReference>
<evidence type="ECO:0000256" key="6">
    <source>
        <dbReference type="ARBA" id="ARBA00022692"/>
    </source>
</evidence>
<comment type="similarity">
    <text evidence="3 9">Belongs to the CobD/CbiB family.</text>
</comment>
<dbReference type="GO" id="GO:0009236">
    <property type="term" value="P:cobalamin biosynthetic process"/>
    <property type="evidence" value="ECO:0007669"/>
    <property type="project" value="UniProtKB-UniRule"/>
</dbReference>
<keyword evidence="11" id="KW-1185">Reference proteome</keyword>
<dbReference type="GO" id="GO:0005886">
    <property type="term" value="C:plasma membrane"/>
    <property type="evidence" value="ECO:0007669"/>
    <property type="project" value="UniProtKB-SubCell"/>
</dbReference>
<evidence type="ECO:0000256" key="9">
    <source>
        <dbReference type="HAMAP-Rule" id="MF_00024"/>
    </source>
</evidence>
<dbReference type="GO" id="GO:0016874">
    <property type="term" value="F:ligase activity"/>
    <property type="evidence" value="ECO:0007669"/>
    <property type="project" value="UniProtKB-KW"/>
</dbReference>
<dbReference type="PATRIC" id="fig|755178.3.peg.1411"/>
<dbReference type="Proteomes" id="UP000010480">
    <property type="component" value="Chromosome"/>
</dbReference>
<feature type="transmembrane region" description="Helical" evidence="9">
    <location>
        <begin position="12"/>
        <end position="35"/>
    </location>
</feature>
<sequence>MLGEINSTMLPFALSELLIKFMTIIWLASILDYLIGDPKNWFHPVQLIGWIIEKSVNFVIHQTENKTVRKIAGVILGLVLVLGSGVITWLIIYLLSRVNFWLGFVFQVILLASCFAGRSLSDAAEDVLSALKENNLSEARHRLSFYVGRDTDNLSTEEIYRAVLETVSENATDGVTAPLFYALLGSFIPIVGCVPSAIAYKTLSTLDSMIGYKREPYQDIGWFSAKWEDYITWLPCRLTVLTLGLISLNPIYNIKECRKYAIQDPSPNSGWSEGIYAVILKVQLGGENSYQGVKKFKPLLGKPEREIDETVIKKALFLTRFCFLLWLLLGVLIFSITYLSLS</sequence>
<keyword evidence="5 9" id="KW-0169">Cobalamin biosynthesis</keyword>
<comment type="function">
    <text evidence="9">Converts cobyric acid to cobinamide by the addition of aminopropanol on the F carboxylic group.</text>
</comment>
<keyword evidence="10" id="KW-0436">Ligase</keyword>
<dbReference type="GO" id="GO:0048472">
    <property type="term" value="F:threonine-phosphate decarboxylase activity"/>
    <property type="evidence" value="ECO:0007669"/>
    <property type="project" value="InterPro"/>
</dbReference>
<dbReference type="KEGG" id="can:Cyan10605_1336"/>
<dbReference type="HOGENOM" id="CLU_054212_0_0_3"/>
<accession>K9Z2M2</accession>
<feature type="transmembrane region" description="Helical" evidence="9">
    <location>
        <begin position="321"/>
        <end position="341"/>
    </location>
</feature>
<proteinExistence type="inferred from homology"/>
<keyword evidence="4 9" id="KW-1003">Cell membrane</keyword>
<dbReference type="AlphaFoldDB" id="K9Z2M2"/>
<dbReference type="GO" id="GO:0015420">
    <property type="term" value="F:ABC-type vitamin B12 transporter activity"/>
    <property type="evidence" value="ECO:0007669"/>
    <property type="project" value="UniProtKB-UniRule"/>
</dbReference>
<evidence type="ECO:0000256" key="4">
    <source>
        <dbReference type="ARBA" id="ARBA00022475"/>
    </source>
</evidence>
<comment type="subcellular location">
    <subcellularLocation>
        <location evidence="1 9">Cell membrane</location>
        <topology evidence="1 9">Multi-pass membrane protein</topology>
    </subcellularLocation>
</comment>
<evidence type="ECO:0000313" key="11">
    <source>
        <dbReference type="Proteomes" id="UP000010480"/>
    </source>
</evidence>
<dbReference type="HAMAP" id="MF_00024">
    <property type="entry name" value="CobD_CbiB"/>
    <property type="match status" value="1"/>
</dbReference>
<keyword evidence="7 9" id="KW-1133">Transmembrane helix</keyword>
<name>K9Z2M2_CYAAP</name>
<feature type="transmembrane region" description="Helical" evidence="9">
    <location>
        <begin position="98"/>
        <end position="116"/>
    </location>
</feature>
<dbReference type="Pfam" id="PF03186">
    <property type="entry name" value="CobD_Cbib"/>
    <property type="match status" value="1"/>
</dbReference>
<keyword evidence="6 9" id="KW-0812">Transmembrane</keyword>
<keyword evidence="8 9" id="KW-0472">Membrane</keyword>
<evidence type="ECO:0000256" key="1">
    <source>
        <dbReference type="ARBA" id="ARBA00004651"/>
    </source>
</evidence>
<evidence type="ECO:0000313" key="10">
    <source>
        <dbReference type="EMBL" id="AFZ53451.1"/>
    </source>
</evidence>
<evidence type="ECO:0000256" key="5">
    <source>
        <dbReference type="ARBA" id="ARBA00022573"/>
    </source>
</evidence>
<evidence type="ECO:0000256" key="3">
    <source>
        <dbReference type="ARBA" id="ARBA00006263"/>
    </source>
</evidence>
<dbReference type="UniPathway" id="UPA00148"/>
<comment type="pathway">
    <text evidence="2 9">Cofactor biosynthesis; adenosylcobalamin biosynthesis.</text>
</comment>
<feature type="transmembrane region" description="Helical" evidence="9">
    <location>
        <begin position="179"/>
        <end position="200"/>
    </location>
</feature>